<dbReference type="Proteomes" id="UP000028653">
    <property type="component" value="Unassembled WGS sequence"/>
</dbReference>
<dbReference type="PROSITE" id="PS51094">
    <property type="entry name" value="PTS_EIIA_TYPE_2"/>
    <property type="match status" value="1"/>
</dbReference>
<keyword evidence="2" id="KW-0808">Transferase</keyword>
<dbReference type="NCBIfam" id="NF007366">
    <property type="entry name" value="PRK09863.1"/>
    <property type="match status" value="1"/>
</dbReference>
<accession>A0A085G0A9</accession>
<dbReference type="STRING" id="1006004.GBAG_3887"/>
<reference evidence="2 3" key="1">
    <citation type="submission" date="2014-05" db="EMBL/GenBank/DDBJ databases">
        <title>ATOL: Assembling a taxonomically balanced genome-scale reconstruction of the evolutionary history of the Enterobacteriaceae.</title>
        <authorList>
            <person name="Plunkett G.III."/>
            <person name="Neeno-Eckwall E.C."/>
            <person name="Glasner J.D."/>
            <person name="Perna N.T."/>
        </authorList>
    </citation>
    <scope>NUCLEOTIDE SEQUENCE [LARGE SCALE GENOMIC DNA]</scope>
    <source>
        <strain evidence="2 3">ATCC 33320</strain>
    </source>
</reference>
<dbReference type="Pfam" id="PF00359">
    <property type="entry name" value="PTS_EIIA_2"/>
    <property type="match status" value="1"/>
</dbReference>
<dbReference type="EC" id="2.7.1.-" evidence="2"/>
<dbReference type="Pfam" id="PF08279">
    <property type="entry name" value="HTH_11"/>
    <property type="match status" value="1"/>
</dbReference>
<protein>
    <submittedName>
        <fullName evidence="2">Putative frv operon regulatory protein</fullName>
        <ecNumber evidence="2">2.7.1.-</ecNumber>
    </submittedName>
</protein>
<dbReference type="Gene3D" id="3.40.930.10">
    <property type="entry name" value="Mannitol-specific EII, Chain A"/>
    <property type="match status" value="1"/>
</dbReference>
<dbReference type="Gene3D" id="1.10.10.10">
    <property type="entry name" value="Winged helix-like DNA-binding domain superfamily/Winged helix DNA-binding domain"/>
    <property type="match status" value="1"/>
</dbReference>
<dbReference type="InterPro" id="IPR036388">
    <property type="entry name" value="WH-like_DNA-bd_sf"/>
</dbReference>
<dbReference type="eggNOG" id="COG1762">
    <property type="taxonomic scope" value="Bacteria"/>
</dbReference>
<dbReference type="AlphaFoldDB" id="A0A085G0A9"/>
<dbReference type="InterPro" id="IPR013196">
    <property type="entry name" value="HTH_11"/>
</dbReference>
<dbReference type="InterPro" id="IPR002178">
    <property type="entry name" value="PTS_EIIA_type-2_dom"/>
</dbReference>
<dbReference type="GO" id="GO:0016740">
    <property type="term" value="F:transferase activity"/>
    <property type="evidence" value="ECO:0007669"/>
    <property type="project" value="UniProtKB-KW"/>
</dbReference>
<sequence length="577" mass="65037">MLSERQLSLLERLENQNLTMKELASGGNVSSRTVLRDIDYLNFTLSDAARISTNGSGYQLDIFDRNRYFMQLQRHDNDDKMLFVLLTNLYTTRLQLAEALNLPEKIVNDQLARLKQRSSRCFRITSRPNSGHYIDEPRRKKLIILANLIKKSPSAVCASLNLESRVFQVLQQNIEGISDNSEYCATLLLAVYALRNQKSPSVPAGNSQTFHAAYEAAGLYLSHDALKEADSLVKALQDSASQVTTTVIGELTNELLISHGLGELDQQLIDDLTAHIARCAARPLWLQESRQGSMNNLKAAWPVAFDLSIGLINQIRQRLNIEIYDSDLIGLYFACALERNQGEKHTIVLLAEQNAIATINQLAIERELHNCRVVIALHPAELYALCEEMTPALIINNSAFPLDTLVAEMLVIKNIINPAGINLVKEKLDYSLIKQKLPQFIPEECSFVYANTPGDQWLTIIKDICARLVKRGLLNKDDAHSVYQRETEGENLVVNHIAIPHCWSESSNQFRSYFICLKHPVMINGESVAHLLLACTSTALRQELKIFSYLANALNRYDAHEIERIRSYPQFMALLCG</sequence>
<evidence type="ECO:0000313" key="3">
    <source>
        <dbReference type="Proteomes" id="UP000028653"/>
    </source>
</evidence>
<keyword evidence="3" id="KW-1185">Reference proteome</keyword>
<dbReference type="SUPFAM" id="SSF55804">
    <property type="entry name" value="Phoshotransferase/anion transport protein"/>
    <property type="match status" value="1"/>
</dbReference>
<comment type="caution">
    <text evidence="2">The sequence shown here is derived from an EMBL/GenBank/DDBJ whole genome shotgun (WGS) entry which is preliminary data.</text>
</comment>
<evidence type="ECO:0000259" key="1">
    <source>
        <dbReference type="PROSITE" id="PS51094"/>
    </source>
</evidence>
<dbReference type="eggNOG" id="COG3711">
    <property type="taxonomic scope" value="Bacteria"/>
</dbReference>
<dbReference type="InterPro" id="IPR016152">
    <property type="entry name" value="PTrfase/Anion_transptr"/>
</dbReference>
<dbReference type="PANTHER" id="PTHR30185:SF14">
    <property type="entry name" value="STATIONARY PHASE-INDUCIBLE PROTEIN CSIE-RELATED"/>
    <property type="match status" value="1"/>
</dbReference>
<dbReference type="InterPro" id="IPR050661">
    <property type="entry name" value="BglG_antiterminators"/>
</dbReference>
<feature type="domain" description="PTS EIIA type-2" evidence="1">
    <location>
        <begin position="439"/>
        <end position="577"/>
    </location>
</feature>
<dbReference type="EMBL" id="JMPI01000068">
    <property type="protein sequence ID" value="KFC77154.1"/>
    <property type="molecule type" value="Genomic_DNA"/>
</dbReference>
<gene>
    <name evidence="2" type="primary">frvR</name>
    <name evidence="2" type="ORF">GBAG_3887</name>
</gene>
<evidence type="ECO:0000313" key="2">
    <source>
        <dbReference type="EMBL" id="KFC77154.1"/>
    </source>
</evidence>
<dbReference type="PANTHER" id="PTHR30185">
    <property type="entry name" value="CRYPTIC BETA-GLUCOSIDE BGL OPERON ANTITERMINATOR"/>
    <property type="match status" value="1"/>
</dbReference>
<dbReference type="RefSeq" id="WP_034499271.1">
    <property type="nucleotide sequence ID" value="NZ_JMPI01000068.1"/>
</dbReference>
<name>A0A085G0A9_9ENTR</name>
<organism evidence="2 3">
    <name type="scientific">Buttiauxella agrestis ATCC 33320</name>
    <dbReference type="NCBI Taxonomy" id="1006004"/>
    <lineage>
        <taxon>Bacteria</taxon>
        <taxon>Pseudomonadati</taxon>
        <taxon>Pseudomonadota</taxon>
        <taxon>Gammaproteobacteria</taxon>
        <taxon>Enterobacterales</taxon>
        <taxon>Enterobacteriaceae</taxon>
        <taxon>Buttiauxella</taxon>
    </lineage>
</organism>
<proteinExistence type="predicted"/>